<evidence type="ECO:0000313" key="3">
    <source>
        <dbReference type="Proteomes" id="UP000566819"/>
    </source>
</evidence>
<name>A0A8H4RIT8_9HELO</name>
<accession>A0A8H4RIT8</accession>
<proteinExistence type="predicted"/>
<feature type="region of interest" description="Disordered" evidence="1">
    <location>
        <begin position="1"/>
        <end position="52"/>
    </location>
</feature>
<reference evidence="2 3" key="1">
    <citation type="submission" date="2020-03" db="EMBL/GenBank/DDBJ databases">
        <title>Draft Genome Sequence of Cudoniella acicularis.</title>
        <authorList>
            <person name="Buettner E."/>
            <person name="Kellner H."/>
        </authorList>
    </citation>
    <scope>NUCLEOTIDE SEQUENCE [LARGE SCALE GENOMIC DNA]</scope>
    <source>
        <strain evidence="2 3">DSM 108380</strain>
    </source>
</reference>
<evidence type="ECO:0000256" key="1">
    <source>
        <dbReference type="SAM" id="MobiDB-lite"/>
    </source>
</evidence>
<keyword evidence="3" id="KW-1185">Reference proteome</keyword>
<dbReference type="EMBL" id="JAAMPI010000507">
    <property type="protein sequence ID" value="KAF4630815.1"/>
    <property type="molecule type" value="Genomic_DNA"/>
</dbReference>
<feature type="compositionally biased region" description="Polar residues" evidence="1">
    <location>
        <begin position="405"/>
        <end position="417"/>
    </location>
</feature>
<feature type="compositionally biased region" description="Basic and acidic residues" evidence="1">
    <location>
        <begin position="39"/>
        <end position="52"/>
    </location>
</feature>
<dbReference type="AlphaFoldDB" id="A0A8H4RIT8"/>
<sequence>MPVTTYPSPQTVGKTGDSRVTTSEALLERTSRAWSNPDRWAETNKRPGPENRRVLQSSFSDLKGNGETIIPYTNGLVDGIIRAFNQDLHLVLRPDDVWLAVLTQFNFFVNGKAEVLRSQFVTHEGKMELAVDITPFPLKSLGMGKFAQEMTGLIQENVKDPELKEWIIPNFSTTTNDDKSVASIVMMGAFQAYFEYVLLCGCGFPSVTLLGEKSDWQSIRTKLDKLPQYHEETAKWAKILIPTIDHMVSTFDEPNSQKTKDFWIRCAFEAGKYGSGFGYVTLSGWITAFCYWGEDGKRTFEYTDEMCMRDTYGATLEQRKRLVLDGATFPLISPKAVPRGIVTVPVKIKDYGERVEYKTTMVAGLVGVTVNGEGNWVQPRSGWWMLEDGCEELKDEDVLQKRTGSEMTSDSGKATESSMDDFDDCVFTGGEK</sequence>
<comment type="caution">
    <text evidence="2">The sequence shown here is derived from an EMBL/GenBank/DDBJ whole genome shotgun (WGS) entry which is preliminary data.</text>
</comment>
<evidence type="ECO:0000313" key="2">
    <source>
        <dbReference type="EMBL" id="KAF4630815.1"/>
    </source>
</evidence>
<dbReference type="Pfam" id="PF14388">
    <property type="entry name" value="DUF4419"/>
    <property type="match status" value="1"/>
</dbReference>
<gene>
    <name evidence="2" type="ORF">G7Y89_g7317</name>
</gene>
<dbReference type="InterPro" id="IPR025533">
    <property type="entry name" value="DUF4419"/>
</dbReference>
<dbReference type="Proteomes" id="UP000566819">
    <property type="component" value="Unassembled WGS sequence"/>
</dbReference>
<dbReference type="PANTHER" id="PTHR31252">
    <property type="entry name" value="DUF4419 DOMAIN-CONTAINING PROTEIN"/>
    <property type="match status" value="1"/>
</dbReference>
<protein>
    <submittedName>
        <fullName evidence="2">Uncharacterized protein</fullName>
    </submittedName>
</protein>
<dbReference type="PANTHER" id="PTHR31252:SF11">
    <property type="entry name" value="DUF4419 DOMAIN-CONTAINING PROTEIN"/>
    <property type="match status" value="1"/>
</dbReference>
<organism evidence="2 3">
    <name type="scientific">Cudoniella acicularis</name>
    <dbReference type="NCBI Taxonomy" id="354080"/>
    <lineage>
        <taxon>Eukaryota</taxon>
        <taxon>Fungi</taxon>
        <taxon>Dikarya</taxon>
        <taxon>Ascomycota</taxon>
        <taxon>Pezizomycotina</taxon>
        <taxon>Leotiomycetes</taxon>
        <taxon>Helotiales</taxon>
        <taxon>Tricladiaceae</taxon>
        <taxon>Cudoniella</taxon>
    </lineage>
</organism>
<dbReference type="OrthoDB" id="9978173at2759"/>
<feature type="region of interest" description="Disordered" evidence="1">
    <location>
        <begin position="396"/>
        <end position="432"/>
    </location>
</feature>
<feature type="compositionally biased region" description="Polar residues" evidence="1">
    <location>
        <begin position="1"/>
        <end position="24"/>
    </location>
</feature>